<evidence type="ECO:0000256" key="11">
    <source>
        <dbReference type="SAM" id="Phobius"/>
    </source>
</evidence>
<dbReference type="GO" id="GO:0022857">
    <property type="term" value="F:transmembrane transporter activity"/>
    <property type="evidence" value="ECO:0007669"/>
    <property type="project" value="InterPro"/>
</dbReference>
<name>A0AAV1CXA2_OLDCO</name>
<dbReference type="SUPFAM" id="SSF57889">
    <property type="entry name" value="Cysteine-rich domain"/>
    <property type="match status" value="8"/>
</dbReference>
<feature type="transmembrane region" description="Helical" evidence="11">
    <location>
        <begin position="1279"/>
        <end position="1299"/>
    </location>
</feature>
<keyword evidence="5" id="KW-0677">Repeat</keyword>
<keyword evidence="3 11" id="KW-0812">Transmembrane</keyword>
<evidence type="ECO:0000313" key="15">
    <source>
        <dbReference type="Proteomes" id="UP001161247"/>
    </source>
</evidence>
<feature type="transmembrane region" description="Helical" evidence="11">
    <location>
        <begin position="1050"/>
        <end position="1070"/>
    </location>
</feature>
<feature type="transmembrane region" description="Helical" evidence="11">
    <location>
        <begin position="1386"/>
        <end position="1407"/>
    </location>
</feature>
<evidence type="ECO:0000256" key="2">
    <source>
        <dbReference type="ARBA" id="ARBA00022448"/>
    </source>
</evidence>
<dbReference type="InterPro" id="IPR004146">
    <property type="entry name" value="DC1"/>
</dbReference>
<feature type="transmembrane region" description="Helical" evidence="11">
    <location>
        <begin position="1023"/>
        <end position="1043"/>
    </location>
</feature>
<evidence type="ECO:0000256" key="6">
    <source>
        <dbReference type="ARBA" id="ARBA00022833"/>
    </source>
</evidence>
<dbReference type="InterPro" id="IPR002219">
    <property type="entry name" value="PKC_DAG/PE"/>
</dbReference>
<evidence type="ECO:0000256" key="4">
    <source>
        <dbReference type="ARBA" id="ARBA00022723"/>
    </source>
</evidence>
<dbReference type="PROSITE" id="PS50850">
    <property type="entry name" value="MFS"/>
    <property type="match status" value="1"/>
</dbReference>
<comment type="similarity">
    <text evidence="9">Belongs to the major facilitator superfamily. Phosphate:H(+) symporter (TC 2.A.1.9) family.</text>
</comment>
<dbReference type="InterPro" id="IPR020846">
    <property type="entry name" value="MFS_dom"/>
</dbReference>
<reference evidence="14" key="1">
    <citation type="submission" date="2023-03" db="EMBL/GenBank/DDBJ databases">
        <authorList>
            <person name="Julca I."/>
        </authorList>
    </citation>
    <scope>NUCLEOTIDE SEQUENCE</scope>
</reference>
<feature type="transmembrane region" description="Helical" evidence="11">
    <location>
        <begin position="1143"/>
        <end position="1163"/>
    </location>
</feature>
<keyword evidence="2" id="KW-0813">Transport</keyword>
<comment type="subcellular location">
    <subcellularLocation>
        <location evidence="1">Membrane</location>
        <topology evidence="1">Multi-pass membrane protein</topology>
    </subcellularLocation>
</comment>
<dbReference type="InterPro" id="IPR005829">
    <property type="entry name" value="Sugar_transporter_CS"/>
</dbReference>
<keyword evidence="6" id="KW-0862">Zinc</keyword>
<keyword evidence="4" id="KW-0479">Metal-binding</keyword>
<feature type="domain" description="Phorbol-ester/DAG-type" evidence="12">
    <location>
        <begin position="396"/>
        <end position="456"/>
    </location>
</feature>
<evidence type="ECO:0000259" key="13">
    <source>
        <dbReference type="PROSITE" id="PS50850"/>
    </source>
</evidence>
<dbReference type="Pfam" id="PF00083">
    <property type="entry name" value="Sugar_tr"/>
    <property type="match status" value="1"/>
</dbReference>
<evidence type="ECO:0000256" key="5">
    <source>
        <dbReference type="ARBA" id="ARBA00022737"/>
    </source>
</evidence>
<dbReference type="PANTHER" id="PTHR32410:SF216">
    <property type="entry name" value="PHORBOL-ESTER_DAG-TYPE DOMAIN-CONTAINING PROTEIN"/>
    <property type="match status" value="1"/>
</dbReference>
<dbReference type="EMBL" id="OX459120">
    <property type="protein sequence ID" value="CAI9100025.1"/>
    <property type="molecule type" value="Genomic_DNA"/>
</dbReference>
<dbReference type="Proteomes" id="UP001161247">
    <property type="component" value="Chromosome 3"/>
</dbReference>
<organism evidence="14 15">
    <name type="scientific">Oldenlandia corymbosa var. corymbosa</name>
    <dbReference type="NCBI Taxonomy" id="529605"/>
    <lineage>
        <taxon>Eukaryota</taxon>
        <taxon>Viridiplantae</taxon>
        <taxon>Streptophyta</taxon>
        <taxon>Embryophyta</taxon>
        <taxon>Tracheophyta</taxon>
        <taxon>Spermatophyta</taxon>
        <taxon>Magnoliopsida</taxon>
        <taxon>eudicotyledons</taxon>
        <taxon>Gunneridae</taxon>
        <taxon>Pentapetalae</taxon>
        <taxon>asterids</taxon>
        <taxon>lamiids</taxon>
        <taxon>Gentianales</taxon>
        <taxon>Rubiaceae</taxon>
        <taxon>Rubioideae</taxon>
        <taxon>Spermacoceae</taxon>
        <taxon>Hedyotis-Oldenlandia complex</taxon>
        <taxon>Oldenlandia</taxon>
    </lineage>
</organism>
<dbReference type="GO" id="GO:0046872">
    <property type="term" value="F:metal ion binding"/>
    <property type="evidence" value="ECO:0007669"/>
    <property type="project" value="UniProtKB-KW"/>
</dbReference>
<feature type="domain" description="Phorbol-ester/DAG-type" evidence="12">
    <location>
        <begin position="11"/>
        <end position="67"/>
    </location>
</feature>
<feature type="transmembrane region" description="Helical" evidence="11">
    <location>
        <begin position="1238"/>
        <end position="1259"/>
    </location>
</feature>
<protein>
    <submittedName>
        <fullName evidence="14">OLC1v1036943C1</fullName>
    </submittedName>
</protein>
<sequence>MEELHHFSHPQHPLKLTEAHHDEAGTSKLCNGCPKPIHSKEGEPIFSCEECQFYLHKRCAELPVEITEHPLHPHHRLKLLAEPPYPKDGPRCFCDGCYQVCETDSFIYHCSWTSCNFDLHISCAFPDPKLDHPGHEHPLIFLKKPSIFCCDACGSESKGQAYVCVICQIWIHMSCAQLPSIAHGHDHNHPLTLSYCVPNDLRKYEIPCDYCFGKIPSKNWVYYCGPCRYILHLDCLGRCRKPPEGTSNLGKDGDKEKDLVKMPTRDMVEVIKHVLQKQQGKEILKIPKFVYVMRCAHRLILANVKNDPSSKDAEITCHRCADPIVSECCKCSQCNYFIHLTCAQLPEKLNYPRHDPKLFLLIYVWGMFECYACKLDCNGYLYQCQTCVPYRFDSVNHRWDKHPLQLSIPPFSDRPGEFYCEICEEEIHPRRWHYHCKECDQSFHPRCIPKVLYRNCTFGGTLEMGSHPHPLKFIREGGYHSRCDSCRELMYDKRGNPFSAARNANFFLHKRCAELPLDIKDHPLHPHHKLKLFAELPYLKDKYRCFCDGCYQVCDSCFIYHCSWISWHFDLHICCTFPDPKLDHPGHEHPLMFLQKPSHLQCALLPRINYTDDHNHPLSLSYCVPIEFRRYDSPCEYCFGKIAFQNWVYYCGPCRFMNFAVLDILTQMMAVNTQKKQQGKEILPVPKITNGSQIACNRCAEPIISDCCKCPQCNYFVHFTCAQLPEKLKYLNHDPKLHLLVYIWGMFKCFACDLDCNGYLYEYHHFVPRRWDVKYALLPTKLMHKSHQHPLLQNHQRSTDYSSKCSSCGKPTGSLFYSCPNCRFYLDYQCVTLPEIVNYRWDKHPLQLSIPPFSDRPGDFYCEICEEEIHPRRWHYHCKECDQSFHPRCIPKVLYRNCIFGGTLEFGSHPHPLKFVREGGYYSRCGSCPELMYDKLLFFAVAFSAVPLTLYVPPIRSFNLFVESVEHFFRQTTVHTVRFCPRLRLAFTRVLYEFQSYYDATAFLEVANDVSHDLKFSQSEAPFSYACAPLCYLLGVLTAARMADWIGRRFTLLFSATILFVGSVLMVSATNFPVFMVGRFCSALGDGYALMVPALYIAEISPVSSRRGFLTSFPEAFTSIGSLFGGVAMYWLPKISAHSGWRFIVGIVAVPSMFLCIGLFTTISESPYWLVMKDRLDDAKRILDKTSASLEESQLRLEEMIKAPGIPDENVSANAKSAKFCVALKELIIRPTPSVRQMFVTALALHFVQVACGVNITINQFSTNIFEQAGVTTESHQQFISYAFGLAGIGSNLVATVLVDKAGRRTLLLHSVAGTAFSLFGLAVGLTVIHNHPGQKVTWALAMCIISSLSCTVFYSIGIGPIAVIYSSEVFPQRLRAVGIGTVEAINVFTGWIVLISSILLVTLPIFPTFNVGLLFFSYAVVSFSGWIFIYLFVPETKDASLEEMETLFPGLGSFCFQRIKNSIRHMSQSRYMQAFFLYTLYTRYSVSLF</sequence>
<dbReference type="InterPro" id="IPR005828">
    <property type="entry name" value="MFS_sugar_transport-like"/>
</dbReference>
<dbReference type="SUPFAM" id="SSF103473">
    <property type="entry name" value="MFS general substrate transporter"/>
    <property type="match status" value="1"/>
</dbReference>
<dbReference type="PROSITE" id="PS50081">
    <property type="entry name" value="ZF_DAG_PE_2"/>
    <property type="match status" value="3"/>
</dbReference>
<feature type="transmembrane region" description="Helical" evidence="11">
    <location>
        <begin position="1413"/>
        <end position="1434"/>
    </location>
</feature>
<evidence type="ECO:0000259" key="12">
    <source>
        <dbReference type="PROSITE" id="PS50081"/>
    </source>
</evidence>
<accession>A0AAV1CXA2</accession>
<feature type="transmembrane region" description="Helical" evidence="11">
    <location>
        <begin position="1306"/>
        <end position="1328"/>
    </location>
</feature>
<evidence type="ECO:0000256" key="8">
    <source>
        <dbReference type="ARBA" id="ARBA00023136"/>
    </source>
</evidence>
<dbReference type="GO" id="GO:0016020">
    <property type="term" value="C:membrane"/>
    <property type="evidence" value="ECO:0007669"/>
    <property type="project" value="UniProtKB-SubCell"/>
</dbReference>
<dbReference type="Gene3D" id="1.20.1250.20">
    <property type="entry name" value="MFS general substrate transporter like domains"/>
    <property type="match status" value="1"/>
</dbReference>
<feature type="transmembrane region" description="Helical" evidence="11">
    <location>
        <begin position="1340"/>
        <end position="1366"/>
    </location>
</feature>
<evidence type="ECO:0000256" key="7">
    <source>
        <dbReference type="ARBA" id="ARBA00022989"/>
    </source>
</evidence>
<evidence type="ECO:0000256" key="1">
    <source>
        <dbReference type="ARBA" id="ARBA00004141"/>
    </source>
</evidence>
<gene>
    <name evidence="14" type="ORF">OLC1_LOCUS9944</name>
</gene>
<dbReference type="InterPro" id="IPR053192">
    <property type="entry name" value="Vacuole_Formation_Reg"/>
</dbReference>
<dbReference type="InterPro" id="IPR036259">
    <property type="entry name" value="MFS_trans_sf"/>
</dbReference>
<keyword evidence="7 11" id="KW-1133">Transmembrane helix</keyword>
<dbReference type="SMART" id="SM00109">
    <property type="entry name" value="C1"/>
    <property type="match status" value="4"/>
</dbReference>
<evidence type="ECO:0000313" key="14">
    <source>
        <dbReference type="EMBL" id="CAI9100025.1"/>
    </source>
</evidence>
<keyword evidence="15" id="KW-1185">Reference proteome</keyword>
<feature type="transmembrane region" description="Helical" evidence="11">
    <location>
        <begin position="1076"/>
        <end position="1097"/>
    </location>
</feature>
<proteinExistence type="inferred from homology"/>
<feature type="transmembrane region" description="Helical" evidence="11">
    <location>
        <begin position="1109"/>
        <end position="1131"/>
    </location>
</feature>
<dbReference type="InterPro" id="IPR046349">
    <property type="entry name" value="C1-like_sf"/>
</dbReference>
<evidence type="ECO:0000256" key="10">
    <source>
        <dbReference type="SAM" id="Coils"/>
    </source>
</evidence>
<feature type="domain" description="Phorbol-ester/DAG-type" evidence="12">
    <location>
        <begin position="843"/>
        <end position="898"/>
    </location>
</feature>
<dbReference type="Pfam" id="PF03107">
    <property type="entry name" value="C1_2"/>
    <property type="match status" value="6"/>
</dbReference>
<evidence type="ECO:0000256" key="3">
    <source>
        <dbReference type="ARBA" id="ARBA00022692"/>
    </source>
</evidence>
<keyword evidence="10" id="KW-0175">Coiled coil</keyword>
<keyword evidence="8 11" id="KW-0472">Membrane</keyword>
<dbReference type="PANTHER" id="PTHR32410">
    <property type="entry name" value="CYSTEINE/HISTIDINE-RICH C1 DOMAIN FAMILY PROTEIN"/>
    <property type="match status" value="1"/>
</dbReference>
<dbReference type="PROSITE" id="PS00216">
    <property type="entry name" value="SUGAR_TRANSPORT_1"/>
    <property type="match status" value="1"/>
</dbReference>
<evidence type="ECO:0000256" key="9">
    <source>
        <dbReference type="ARBA" id="ARBA00044504"/>
    </source>
</evidence>
<feature type="coiled-coil region" evidence="10">
    <location>
        <begin position="1176"/>
        <end position="1203"/>
    </location>
</feature>
<feature type="domain" description="Major facilitator superfamily (MFS) profile" evidence="13">
    <location>
        <begin position="985"/>
        <end position="1438"/>
    </location>
</feature>